<dbReference type="RefSeq" id="WP_139375650.1">
    <property type="nucleotide sequence ID" value="NZ_FUYP01000003.1"/>
</dbReference>
<organism evidence="1 2">
    <name type="scientific">Sphingopyxis flava</name>
    <dbReference type="NCBI Taxonomy" id="1507287"/>
    <lineage>
        <taxon>Bacteria</taxon>
        <taxon>Pseudomonadati</taxon>
        <taxon>Pseudomonadota</taxon>
        <taxon>Alphaproteobacteria</taxon>
        <taxon>Sphingomonadales</taxon>
        <taxon>Sphingomonadaceae</taxon>
        <taxon>Sphingopyxis</taxon>
    </lineage>
</organism>
<proteinExistence type="predicted"/>
<evidence type="ECO:0000313" key="1">
    <source>
        <dbReference type="EMBL" id="SKB32868.1"/>
    </source>
</evidence>
<name>A0A1T5AD17_9SPHN</name>
<protein>
    <recommendedName>
        <fullName evidence="3">DNA binding domain-containing protein, excisionase family</fullName>
    </recommendedName>
</protein>
<reference evidence="2" key="1">
    <citation type="submission" date="2017-02" db="EMBL/GenBank/DDBJ databases">
        <authorList>
            <person name="Varghese N."/>
            <person name="Submissions S."/>
        </authorList>
    </citation>
    <scope>NUCLEOTIDE SEQUENCE [LARGE SCALE GENOMIC DNA]</scope>
    <source>
        <strain evidence="2">R11H</strain>
    </source>
</reference>
<sequence>MSLPLSDLPDWPAALDADEAVKYTRVAPAEIARAARDGRLTFRPIGPNGRKVVRREELDKFLAALFAKGAPSLLGDMDFGRD</sequence>
<dbReference type="EMBL" id="FUYP01000003">
    <property type="protein sequence ID" value="SKB32868.1"/>
    <property type="molecule type" value="Genomic_DNA"/>
</dbReference>
<dbReference type="Proteomes" id="UP000190044">
    <property type="component" value="Unassembled WGS sequence"/>
</dbReference>
<keyword evidence="2" id="KW-1185">Reference proteome</keyword>
<gene>
    <name evidence="1" type="ORF">SAMN06295937_1003120</name>
</gene>
<evidence type="ECO:0000313" key="2">
    <source>
        <dbReference type="Proteomes" id="UP000190044"/>
    </source>
</evidence>
<dbReference type="AlphaFoldDB" id="A0A1T5AD17"/>
<evidence type="ECO:0008006" key="3">
    <source>
        <dbReference type="Google" id="ProtNLM"/>
    </source>
</evidence>
<accession>A0A1T5AD17</accession>